<organism evidence="2 3">
    <name type="scientific">Uabimicrobium amorphum</name>
    <dbReference type="NCBI Taxonomy" id="2596890"/>
    <lineage>
        <taxon>Bacteria</taxon>
        <taxon>Pseudomonadati</taxon>
        <taxon>Planctomycetota</taxon>
        <taxon>Candidatus Uabimicrobiia</taxon>
        <taxon>Candidatus Uabimicrobiales</taxon>
        <taxon>Candidatus Uabimicrobiaceae</taxon>
        <taxon>Candidatus Uabimicrobium</taxon>
    </lineage>
</organism>
<dbReference type="SUPFAM" id="SSF53067">
    <property type="entry name" value="Actin-like ATPase domain"/>
    <property type="match status" value="1"/>
</dbReference>
<reference evidence="2 3" key="1">
    <citation type="submission" date="2019-08" db="EMBL/GenBank/DDBJ databases">
        <title>Complete genome sequence of Candidatus Uab amorphum.</title>
        <authorList>
            <person name="Shiratori T."/>
            <person name="Suzuki S."/>
            <person name="Kakizawa Y."/>
            <person name="Ishida K."/>
        </authorList>
    </citation>
    <scope>NUCLEOTIDE SEQUENCE [LARGE SCALE GENOMIC DNA]</scope>
    <source>
        <strain evidence="2 3">SRT547</strain>
    </source>
</reference>
<feature type="region of interest" description="Disordered" evidence="1">
    <location>
        <begin position="135"/>
        <end position="186"/>
    </location>
</feature>
<dbReference type="InterPro" id="IPR043129">
    <property type="entry name" value="ATPase_NBD"/>
</dbReference>
<evidence type="ECO:0000256" key="1">
    <source>
        <dbReference type="SAM" id="MobiDB-lite"/>
    </source>
</evidence>
<dbReference type="AlphaFoldDB" id="A0A5S9ITE5"/>
<feature type="compositionally biased region" description="Acidic residues" evidence="1">
    <location>
        <begin position="1046"/>
        <end position="1114"/>
    </location>
</feature>
<sequence length="1256" mass="142013">MKNAEFYPEQKSIEIHPIEDQQPLRYFLDGLSEDSSPQEFELKLAFPSKWNLQSPKLKQEVRKILARIIAVSNFTIDQTGEQVIVDIPIRTLGDTSLLPEAGVVNIPILVKLVETTEDGEVIEYKCRQEILLNTNSENQEDVEEDHDDFADDEEQYDSEGASEDEYGDDEGEHHGEGEEEGEDEDQGMVAGVYSGLLAIDYGTANSSVAVRDPSFAAEEVRGQLGTDQWEALCEWMDMWLTEHLSSLEPDNVDVFIKNLTLVIPTAEFPECGAPKADISQALNRFDEKLRIQFLSELIGRLSNFVKDGGDSQTIKGVASETMQGFEASIDSQNLESQRYFVLELDKNVGPAPISSVLQVIDAPDSEDPDRLVEETKIDMGARVGLLLHSAATGELDIRQFVLSSKRYFGRDEIISVVPQESGGREVNFPSAALAKITYKELFTRSVSDIHRRSEEGKFEDAEWLCSVVATFPTSYPAASRHLLREILNELNIREVDTRFDEATAAAIFHIWREIGADPVCGMHGLMARSRKDKYGRSYQNILLYDLGGGTTDIALIQLLYEEIEIFEQGEDRGHGGSYFRITPRLLGTTGHAYLGGDLLTLWVFRYMKSRLADQVLTLITEKNLEPPMDSELGQLLLNMPDDLIDNEDDPEALPRYRPGALLEWTVHPSQNLRNYDNLNEKVIDKVIPTRFIDDSDKISNFFTLWEICDELKKTLGTPIIENFGTVMASALPENWPDEVELDSGQLYNFMQMAQGWLVDSGAIQQDDLALVVTQEDMNNVIMDTIKQSLSLAASLAIARLQGTDETQGDRIDRLILSGLSCNMKAVQQGAHEIFTETSDIFDYDPANVRFDRDSAKTAVPLGACIGRYMESVRVDPYNEKTRQLLRDGYDQIELIIENLFSYLPCRIAYDSLVAMVTIFRQGQELNVKSYWDKDETVARTSIKDFRPVQEKFWIYRIDFEGAEPQYLGLIDSEAVAADHDFENFRQFREEYVVGFEVNSDMAIRCFFLPKGQTTIVLQDYHEPVEGEPVPQIIESISDYRARNVNQEDEEDEYNEDPYAAEEEETPETEEDQGDVVFDEEGEADPEDDQILDDDVDSEEEGQEEYTADEMEDEQPSTKSKAIKSEEEFDPQFAVNTSIQLRETLAETTAINAGDALNFRVQYPGGETKDCTLSLAVHIRDEYEFKLQEAEGEDPSEDLVARFKIDETETEEATLICDQDGKLVMTSNCLFDIDIYAEIEYVAQKVNAEFDPFCGTH</sequence>
<feature type="region of interest" description="Disordered" evidence="1">
    <location>
        <begin position="1044"/>
        <end position="1128"/>
    </location>
</feature>
<feature type="compositionally biased region" description="Acidic residues" evidence="1">
    <location>
        <begin position="138"/>
        <end position="170"/>
    </location>
</feature>
<dbReference type="OrthoDB" id="278939at2"/>
<dbReference type="RefSeq" id="WP_151971247.1">
    <property type="nucleotide sequence ID" value="NZ_AP019860.1"/>
</dbReference>
<keyword evidence="3" id="KW-1185">Reference proteome</keyword>
<evidence type="ECO:0008006" key="4">
    <source>
        <dbReference type="Google" id="ProtNLM"/>
    </source>
</evidence>
<feature type="compositionally biased region" description="Acidic residues" evidence="1">
    <location>
        <begin position="177"/>
        <end position="186"/>
    </location>
</feature>
<proteinExistence type="predicted"/>
<evidence type="ECO:0000313" key="3">
    <source>
        <dbReference type="Proteomes" id="UP000326354"/>
    </source>
</evidence>
<evidence type="ECO:0000313" key="2">
    <source>
        <dbReference type="EMBL" id="BBM87220.1"/>
    </source>
</evidence>
<dbReference type="Proteomes" id="UP000326354">
    <property type="component" value="Chromosome"/>
</dbReference>
<name>A0A5S9ITE5_UABAM</name>
<gene>
    <name evidence="2" type="ORF">UABAM_05623</name>
</gene>
<dbReference type="KEGG" id="uam:UABAM_05623"/>
<accession>A0A5S9ITE5</accession>
<dbReference type="Gene3D" id="3.90.640.10">
    <property type="entry name" value="Actin, Chain A, domain 4"/>
    <property type="match status" value="1"/>
</dbReference>
<protein>
    <recommendedName>
        <fullName evidence="4">Molecular chaperone</fullName>
    </recommendedName>
</protein>
<dbReference type="Gene3D" id="3.30.420.40">
    <property type="match status" value="2"/>
</dbReference>
<dbReference type="EMBL" id="AP019860">
    <property type="protein sequence ID" value="BBM87220.1"/>
    <property type="molecule type" value="Genomic_DNA"/>
</dbReference>